<feature type="transmembrane region" description="Helical" evidence="1">
    <location>
        <begin position="6"/>
        <end position="26"/>
    </location>
</feature>
<keyword evidence="1" id="KW-0812">Transmembrane</keyword>
<evidence type="ECO:0000313" key="3">
    <source>
        <dbReference type="Proteomes" id="UP000265560"/>
    </source>
</evidence>
<name>A0A385Z4V9_9PSED</name>
<reference evidence="3" key="1">
    <citation type="submission" date="2018-09" db="EMBL/GenBank/DDBJ databases">
        <authorList>
            <person name="Zhu H."/>
        </authorList>
    </citation>
    <scope>NUCLEOTIDE SEQUENCE [LARGE SCALE GENOMIC DNA]</scope>
    <source>
        <strain evidence="3">K2W31S-8</strain>
    </source>
</reference>
<feature type="transmembrane region" description="Helical" evidence="1">
    <location>
        <begin position="142"/>
        <end position="164"/>
    </location>
</feature>
<dbReference type="AlphaFoldDB" id="A0A385Z4V9"/>
<evidence type="ECO:0000256" key="1">
    <source>
        <dbReference type="SAM" id="Phobius"/>
    </source>
</evidence>
<keyword evidence="1" id="KW-1133">Transmembrane helix</keyword>
<dbReference type="InterPro" id="IPR021329">
    <property type="entry name" value="DUF2938"/>
</dbReference>
<accession>A0A385Z4V9</accession>
<dbReference type="RefSeq" id="WP_119894376.1">
    <property type="nucleotide sequence ID" value="NZ_CP032419.1"/>
</dbReference>
<evidence type="ECO:0000313" key="2">
    <source>
        <dbReference type="EMBL" id="AYC33721.1"/>
    </source>
</evidence>
<feature type="transmembrane region" description="Helical" evidence="1">
    <location>
        <begin position="100"/>
        <end position="122"/>
    </location>
</feature>
<dbReference type="EMBL" id="CP032419">
    <property type="protein sequence ID" value="AYC33721.1"/>
    <property type="molecule type" value="Genomic_DNA"/>
</dbReference>
<dbReference type="OrthoDB" id="9812539at2"/>
<proteinExistence type="predicted"/>
<sequence length="170" mass="18502">MTVEMIVRAILLGVGATLVMDVWALLRRRFFGIPSLDYALVGRWLGHIRQGRFRHASIAKAQAMPGERPLGWVCHYLIGVIFVSLFVAVVGPQWLCRPTLLPALLLGLVSVAAPLLLMQPAFGMGLAASRMPSPRQVRLRSLVTHLAFGVGVYLAGWLGAQLFASSLCTV</sequence>
<keyword evidence="3" id="KW-1185">Reference proteome</keyword>
<gene>
    <name evidence="2" type="ORF">D3880_15770</name>
</gene>
<protein>
    <submittedName>
        <fullName evidence="2">DUF2938 domain-containing protein</fullName>
    </submittedName>
</protein>
<organism evidence="2 3">
    <name type="scientific">Pseudomonas cavernae</name>
    <dbReference type="NCBI Taxonomy" id="2320867"/>
    <lineage>
        <taxon>Bacteria</taxon>
        <taxon>Pseudomonadati</taxon>
        <taxon>Pseudomonadota</taxon>
        <taxon>Gammaproteobacteria</taxon>
        <taxon>Pseudomonadales</taxon>
        <taxon>Pseudomonadaceae</taxon>
        <taxon>Pseudomonas</taxon>
    </lineage>
</organism>
<dbReference type="Pfam" id="PF11158">
    <property type="entry name" value="DUF2938"/>
    <property type="match status" value="1"/>
</dbReference>
<feature type="transmembrane region" description="Helical" evidence="1">
    <location>
        <begin position="70"/>
        <end position="94"/>
    </location>
</feature>
<dbReference type="KEGG" id="pcav:D3880_15770"/>
<dbReference type="Proteomes" id="UP000265560">
    <property type="component" value="Chromosome"/>
</dbReference>
<keyword evidence="1" id="KW-0472">Membrane</keyword>